<comment type="similarity">
    <text evidence="5">Belongs to the FMN-dependent alpha-hydroxy acid dehydrogenase family.</text>
</comment>
<dbReference type="PIRSF" id="PIRSF000138">
    <property type="entry name" value="Al-hdrx_acd_dh"/>
    <property type="match status" value="1"/>
</dbReference>
<accession>A0A642V5E0</accession>
<dbReference type="PROSITE" id="PS51349">
    <property type="entry name" value="FMN_HYDROXY_ACID_DH_2"/>
    <property type="match status" value="1"/>
</dbReference>
<evidence type="ECO:0000256" key="5">
    <source>
        <dbReference type="ARBA" id="ARBA00024042"/>
    </source>
</evidence>
<dbReference type="InterPro" id="IPR000262">
    <property type="entry name" value="FMN-dep_DH"/>
</dbReference>
<dbReference type="PANTHER" id="PTHR10578">
    <property type="entry name" value="S -2-HYDROXY-ACID OXIDASE-RELATED"/>
    <property type="match status" value="1"/>
</dbReference>
<evidence type="ECO:0000256" key="9">
    <source>
        <dbReference type="PIRSR" id="PIRSR000138-2"/>
    </source>
</evidence>
<dbReference type="GO" id="GO:0016491">
    <property type="term" value="F:oxidoreductase activity"/>
    <property type="evidence" value="ECO:0007669"/>
    <property type="project" value="UniProtKB-KW"/>
</dbReference>
<dbReference type="PANTHER" id="PTHR10578:SF107">
    <property type="entry name" value="2-HYDROXYACID OXIDASE 1"/>
    <property type="match status" value="1"/>
</dbReference>
<feature type="domain" description="FMN hydroxy acid dehydrogenase" evidence="10">
    <location>
        <begin position="1"/>
        <end position="359"/>
    </location>
</feature>
<dbReference type="Gene3D" id="3.20.20.70">
    <property type="entry name" value="Aldolase class I"/>
    <property type="match status" value="1"/>
</dbReference>
<feature type="binding site" evidence="9">
    <location>
        <position position="131"/>
    </location>
    <ligand>
        <name>glyoxylate</name>
        <dbReference type="ChEBI" id="CHEBI:36655"/>
    </ligand>
</feature>
<feature type="binding site" evidence="9">
    <location>
        <position position="257"/>
    </location>
    <ligand>
        <name>glyoxylate</name>
        <dbReference type="ChEBI" id="CHEBI:36655"/>
    </ligand>
</feature>
<evidence type="ECO:0000313" key="12">
    <source>
        <dbReference type="Proteomes" id="UP000761534"/>
    </source>
</evidence>
<keyword evidence="4" id="KW-0560">Oxidoreductase</keyword>
<dbReference type="AlphaFoldDB" id="A0A642V5E0"/>
<keyword evidence="3 9" id="KW-0288">FMN</keyword>
<dbReference type="InterPro" id="IPR008259">
    <property type="entry name" value="FMN_hydac_DH_AS"/>
</dbReference>
<dbReference type="GO" id="GO:0010181">
    <property type="term" value="F:FMN binding"/>
    <property type="evidence" value="ECO:0007669"/>
    <property type="project" value="InterPro"/>
</dbReference>
<dbReference type="FunFam" id="3.20.20.70:FF:000056">
    <property type="entry name" value="hydroxyacid oxidase 2"/>
    <property type="match status" value="1"/>
</dbReference>
<evidence type="ECO:0000313" key="11">
    <source>
        <dbReference type="EMBL" id="KAA8914449.1"/>
    </source>
</evidence>
<dbReference type="SUPFAM" id="SSF51395">
    <property type="entry name" value="FMN-linked oxidoreductases"/>
    <property type="match status" value="1"/>
</dbReference>
<feature type="binding site" evidence="9">
    <location>
        <position position="107"/>
    </location>
    <ligand>
        <name>FMN</name>
        <dbReference type="ChEBI" id="CHEBI:58210"/>
    </ligand>
</feature>
<dbReference type="PROSITE" id="PS00557">
    <property type="entry name" value="FMN_HYDROXY_ACID_DH_1"/>
    <property type="match status" value="1"/>
</dbReference>
<feature type="binding site" evidence="9">
    <location>
        <position position="166"/>
    </location>
    <ligand>
        <name>glyoxylate</name>
        <dbReference type="ChEBI" id="CHEBI:36655"/>
    </ligand>
</feature>
<dbReference type="CDD" id="cd02809">
    <property type="entry name" value="alpha_hydroxyacid_oxid_FMN"/>
    <property type="match status" value="1"/>
</dbReference>
<gene>
    <name evidence="11" type="ORF">TRICI_002892</name>
</gene>
<dbReference type="OrthoDB" id="1925334at2759"/>
<dbReference type="EMBL" id="SWFS01000200">
    <property type="protein sequence ID" value="KAA8914449.1"/>
    <property type="molecule type" value="Genomic_DNA"/>
</dbReference>
<proteinExistence type="inferred from homology"/>
<dbReference type="InterPro" id="IPR037396">
    <property type="entry name" value="FMN_HAD"/>
</dbReference>
<dbReference type="Proteomes" id="UP000761534">
    <property type="component" value="Unassembled WGS sequence"/>
</dbReference>
<sequence>MKVITSLKDLEEASKTSARMYEGFWNGGADEMITVRENEDCFNHYRIRGRGFHDVSKLDTTSKSLFGTRFKVPIGIGPSAQHDLASPEGELATARACENKGWPLALSSFSGKSAEEVIEAGPTASVFFQLYVFKNRATTEALVRRVERAGYKALLVTIDTPYAGKRVLDIHNQFSLPDHLERGNFKGVNLANPVEQNERASSQNALDPSLNWHDTIPWLRSITNMEIWVKGVLTAEDASMAVVAGVDGIWVSNHGGRQMDSGVPTIEALPEVVAAVNGRVPVHIDGGVRRGGDVFKALALGADFVWLARPALWGLHYNGQKGVEIMQDIITKEFELIMAFTGTTTVDQINESYLLRVWPKPQRVYKL</sequence>
<dbReference type="InterPro" id="IPR012133">
    <property type="entry name" value="Alpha-hydoxy_acid_DH_FMN"/>
</dbReference>
<evidence type="ECO:0000256" key="7">
    <source>
        <dbReference type="ARBA" id="ARBA00083297"/>
    </source>
</evidence>
<comment type="cofactor">
    <cofactor evidence="1">
        <name>FMN</name>
        <dbReference type="ChEBI" id="CHEBI:58210"/>
    </cofactor>
</comment>
<feature type="binding site" evidence="9">
    <location>
        <position position="129"/>
    </location>
    <ligand>
        <name>FMN</name>
        <dbReference type="ChEBI" id="CHEBI:58210"/>
    </ligand>
</feature>
<evidence type="ECO:0000256" key="4">
    <source>
        <dbReference type="ARBA" id="ARBA00023002"/>
    </source>
</evidence>
<evidence type="ECO:0000256" key="1">
    <source>
        <dbReference type="ARBA" id="ARBA00001917"/>
    </source>
</evidence>
<comment type="caution">
    <text evidence="11">The sequence shown here is derived from an EMBL/GenBank/DDBJ whole genome shotgun (WGS) entry which is preliminary data.</text>
</comment>
<feature type="binding site" evidence="9">
    <location>
        <position position="230"/>
    </location>
    <ligand>
        <name>FMN</name>
        <dbReference type="ChEBI" id="CHEBI:58210"/>
    </ligand>
</feature>
<evidence type="ECO:0000256" key="3">
    <source>
        <dbReference type="ARBA" id="ARBA00022643"/>
    </source>
</evidence>
<feature type="binding site" evidence="9">
    <location>
        <position position="157"/>
    </location>
    <ligand>
        <name>FMN</name>
        <dbReference type="ChEBI" id="CHEBI:58210"/>
    </ligand>
</feature>
<evidence type="ECO:0000256" key="6">
    <source>
        <dbReference type="ARBA" id="ARBA00073420"/>
    </source>
</evidence>
<evidence type="ECO:0000259" key="10">
    <source>
        <dbReference type="PROSITE" id="PS51349"/>
    </source>
</evidence>
<dbReference type="VEuPathDB" id="FungiDB:TRICI_002892"/>
<dbReference type="GO" id="GO:0005737">
    <property type="term" value="C:cytoplasm"/>
    <property type="evidence" value="ECO:0007669"/>
    <property type="project" value="UniProtKB-ARBA"/>
</dbReference>
<keyword evidence="2 9" id="KW-0285">Flavoprotein</keyword>
<feature type="binding site" evidence="9">
    <location>
        <begin position="285"/>
        <end position="289"/>
    </location>
    <ligand>
        <name>FMN</name>
        <dbReference type="ChEBI" id="CHEBI:58210"/>
    </ligand>
</feature>
<evidence type="ECO:0000256" key="2">
    <source>
        <dbReference type="ARBA" id="ARBA00022630"/>
    </source>
</evidence>
<keyword evidence="12" id="KW-1185">Reference proteome</keyword>
<protein>
    <recommendedName>
        <fullName evidence="6">Oxidase FUB9</fullName>
    </recommendedName>
    <alternativeName>
        <fullName evidence="7">Fusaric acid biosynthesis protein 9</fullName>
    </alternativeName>
</protein>
<feature type="binding site" evidence="9">
    <location>
        <position position="252"/>
    </location>
    <ligand>
        <name>FMN</name>
        <dbReference type="ChEBI" id="CHEBI:58210"/>
    </ligand>
</feature>
<feature type="binding site" evidence="9">
    <location>
        <begin position="78"/>
        <end position="80"/>
    </location>
    <ligand>
        <name>FMN</name>
        <dbReference type="ChEBI" id="CHEBI:58210"/>
    </ligand>
</feature>
<dbReference type="InterPro" id="IPR013785">
    <property type="entry name" value="Aldolase_TIM"/>
</dbReference>
<feature type="active site" description="Proton acceptor" evidence="8">
    <location>
        <position position="254"/>
    </location>
</feature>
<reference evidence="11" key="1">
    <citation type="journal article" date="2019" name="G3 (Bethesda)">
        <title>Genome Assemblies of Two Rare Opportunistic Yeast Pathogens: Diutina rugosa (syn. Candida rugosa) and Trichomonascus ciferrii (syn. Candida ciferrii).</title>
        <authorList>
            <person name="Mixao V."/>
            <person name="Saus E."/>
            <person name="Hansen A.P."/>
            <person name="Lass-Florl C."/>
            <person name="Gabaldon T."/>
        </authorList>
    </citation>
    <scope>NUCLEOTIDE SEQUENCE</scope>
    <source>
        <strain evidence="11">CBS 4856</strain>
    </source>
</reference>
<organism evidence="11 12">
    <name type="scientific">Trichomonascus ciferrii</name>
    <dbReference type="NCBI Taxonomy" id="44093"/>
    <lineage>
        <taxon>Eukaryota</taxon>
        <taxon>Fungi</taxon>
        <taxon>Dikarya</taxon>
        <taxon>Ascomycota</taxon>
        <taxon>Saccharomycotina</taxon>
        <taxon>Dipodascomycetes</taxon>
        <taxon>Dipodascales</taxon>
        <taxon>Trichomonascaceae</taxon>
        <taxon>Trichomonascus</taxon>
        <taxon>Trichomonascus ciferrii complex</taxon>
    </lineage>
</organism>
<dbReference type="Pfam" id="PF01070">
    <property type="entry name" value="FMN_dh"/>
    <property type="match status" value="1"/>
</dbReference>
<evidence type="ECO:0000256" key="8">
    <source>
        <dbReference type="PIRSR" id="PIRSR000138-1"/>
    </source>
</evidence>
<feature type="binding site" evidence="9">
    <location>
        <position position="254"/>
    </location>
    <ligand>
        <name>glyoxylate</name>
        <dbReference type="ChEBI" id="CHEBI:36655"/>
    </ligand>
</feature>
<name>A0A642V5E0_9ASCO</name>